<dbReference type="PANTHER" id="PTHR42913">
    <property type="entry name" value="APOPTOSIS-INDUCING FACTOR 1"/>
    <property type="match status" value="1"/>
</dbReference>
<dbReference type="InterPro" id="IPR017584">
    <property type="entry name" value="Pyridine_nucleo_diS_OxRdtase_N"/>
</dbReference>
<evidence type="ECO:0000256" key="4">
    <source>
        <dbReference type="ARBA" id="ARBA00023002"/>
    </source>
</evidence>
<evidence type="ECO:0000256" key="1">
    <source>
        <dbReference type="ARBA" id="ARBA00001974"/>
    </source>
</evidence>
<organism evidence="6 7">
    <name type="scientific">Spiribacter salilacus</name>
    <dbReference type="NCBI Taxonomy" id="2664894"/>
    <lineage>
        <taxon>Bacteria</taxon>
        <taxon>Pseudomonadati</taxon>
        <taxon>Pseudomonadota</taxon>
        <taxon>Gammaproteobacteria</taxon>
        <taxon>Chromatiales</taxon>
        <taxon>Ectothiorhodospiraceae</taxon>
        <taxon>Spiribacter</taxon>
    </lineage>
</organism>
<dbReference type="GO" id="GO:0019646">
    <property type="term" value="P:aerobic electron transport chain"/>
    <property type="evidence" value="ECO:0007669"/>
    <property type="project" value="TreeGrafter"/>
</dbReference>
<comment type="cofactor">
    <cofactor evidence="1">
        <name>FAD</name>
        <dbReference type="ChEBI" id="CHEBI:57692"/>
    </cofactor>
</comment>
<dbReference type="PRINTS" id="PR00368">
    <property type="entry name" value="FADPNR"/>
</dbReference>
<proteinExistence type="predicted"/>
<dbReference type="InterPro" id="IPR051169">
    <property type="entry name" value="NADH-Q_oxidoreductase"/>
</dbReference>
<dbReference type="InterPro" id="IPR023753">
    <property type="entry name" value="FAD/NAD-binding_dom"/>
</dbReference>
<dbReference type="PANTHER" id="PTHR42913:SF9">
    <property type="entry name" value="SLR1591 PROTEIN"/>
    <property type="match status" value="1"/>
</dbReference>
<keyword evidence="7" id="KW-1185">Reference proteome</keyword>
<dbReference type="InterPro" id="IPR036188">
    <property type="entry name" value="FAD/NAD-bd_sf"/>
</dbReference>
<dbReference type="Proteomes" id="UP000433788">
    <property type="component" value="Unassembled WGS sequence"/>
</dbReference>
<protein>
    <recommendedName>
        <fullName evidence="5">FAD/NAD(P)-binding domain-containing protein</fullName>
    </recommendedName>
</protein>
<keyword evidence="4" id="KW-0560">Oxidoreductase</keyword>
<evidence type="ECO:0000256" key="3">
    <source>
        <dbReference type="ARBA" id="ARBA00022827"/>
    </source>
</evidence>
<dbReference type="Gene3D" id="3.50.50.100">
    <property type="match status" value="1"/>
</dbReference>
<sequence length="367" mass="40615">MPNHLVLIGGGHSHVEVLRQFALKPLPDTRLTLICQTAHTPYSGMLPGYVAGHYRYEQVHIDLRPLAKAAGAEFYETAANGIDRAKQAVHTEQHPPLHYDQLSINIGSTPNLADASGAREHAIAVKPIRDFNQRWLNLLERIKAAPAPMHIAVVGGGAGGIELLLAMQYRLAPYQPRFSLWTRGAKILPTHNTAVQKKFMQVLQARGVEVHCQAPVSAVNSSGLITADTQHHTADEVIWVTRASGADWLKQTGLALDQNGFIEVADTLQTRTDPSIFAAGDVASMLNYPLEKSGVVAVRQAPILAHNLRSALNGQPLKPYRPQRHWLALISTGDPYAVASRGPFTASGRWLWHYKDWIDRRFMRRYN</sequence>
<name>A0A6N7QNI8_9GAMM</name>
<dbReference type="AlphaFoldDB" id="A0A6N7QNI8"/>
<dbReference type="NCBIfam" id="TIGR03169">
    <property type="entry name" value="Nterm_to_SelD"/>
    <property type="match status" value="1"/>
</dbReference>
<evidence type="ECO:0000259" key="5">
    <source>
        <dbReference type="Pfam" id="PF07992"/>
    </source>
</evidence>
<gene>
    <name evidence="6" type="ORF">GH984_05135</name>
</gene>
<evidence type="ECO:0000256" key="2">
    <source>
        <dbReference type="ARBA" id="ARBA00022630"/>
    </source>
</evidence>
<dbReference type="SUPFAM" id="SSF51905">
    <property type="entry name" value="FAD/NAD(P)-binding domain"/>
    <property type="match status" value="1"/>
</dbReference>
<comment type="caution">
    <text evidence="6">The sequence shown here is derived from an EMBL/GenBank/DDBJ whole genome shotgun (WGS) entry which is preliminary data.</text>
</comment>
<evidence type="ECO:0000313" key="6">
    <source>
        <dbReference type="EMBL" id="MRH78085.1"/>
    </source>
</evidence>
<evidence type="ECO:0000313" key="7">
    <source>
        <dbReference type="Proteomes" id="UP000433788"/>
    </source>
</evidence>
<reference evidence="6 7" key="1">
    <citation type="submission" date="2019-11" db="EMBL/GenBank/DDBJ databases">
        <authorList>
            <person name="Zhang X.Y."/>
        </authorList>
    </citation>
    <scope>NUCLEOTIDE SEQUENCE [LARGE SCALE GENOMIC DNA]</scope>
    <source>
        <strain evidence="6 7">C176</strain>
    </source>
</reference>
<feature type="domain" description="FAD/NAD(P)-binding" evidence="5">
    <location>
        <begin position="4"/>
        <end position="300"/>
    </location>
</feature>
<dbReference type="GO" id="GO:0003955">
    <property type="term" value="F:NAD(P)H dehydrogenase (quinone) activity"/>
    <property type="evidence" value="ECO:0007669"/>
    <property type="project" value="TreeGrafter"/>
</dbReference>
<keyword evidence="3" id="KW-0274">FAD</keyword>
<dbReference type="Pfam" id="PF07992">
    <property type="entry name" value="Pyr_redox_2"/>
    <property type="match status" value="1"/>
</dbReference>
<keyword evidence="2" id="KW-0285">Flavoprotein</keyword>
<dbReference type="EMBL" id="WJPP01000002">
    <property type="protein sequence ID" value="MRH78085.1"/>
    <property type="molecule type" value="Genomic_DNA"/>
</dbReference>
<accession>A0A6N7QNI8</accession>
<dbReference type="RefSeq" id="WP_153719121.1">
    <property type="nucleotide sequence ID" value="NZ_WJPP01000002.1"/>
</dbReference>